<name>A0A4Y9YY41_9AGAM</name>
<sequence length="461" mass="50131">MISFPSSVAGQENLDLLGKTVSGALHKDVKAIDVVGRDELSKTFSVALADGSAVLAHIANSNMPPVIIESEVATMKFLAERTSIPIPRIVSYEVNAGHPLGPHIIFEKPQGLKLDTLFNDLPPESQDALVVQLAKYMLELAHHTFSSIGSLLLESSPSPSPPAAASDAPSGISFPSLSPPRIGPLVDPIFYVDGRASLPLDRGPFPTARAYFRACAQRELDCARAMFTQGASAEYQRELEGGQLQVERSVGLMTDLIGRCAGLDEDDKALAPFAIDLHGLALKSVFVSETDPTQIESIVDWQCTSTRPLWRCARLPYWLTPSLSEEDAETKLRLAHRFRQTIIVCEGPDSAFLRALDSDDTRHALDEVAEYNAFRDGFLVLPTLESILATLPGEEDVDGLEQMLDPKTLPGRAARISLMTQGSNSLFLAMSPPTSPVLDKAPINYLAFRRPTRYSLPSRGK</sequence>
<dbReference type="Gene3D" id="3.30.200.20">
    <property type="entry name" value="Phosphorylase Kinase, domain 1"/>
    <property type="match status" value="1"/>
</dbReference>
<accession>A0A4Y9YY41</accession>
<dbReference type="STRING" id="205917.A0A4Y9YY41"/>
<dbReference type="PANTHER" id="PTHR36091">
    <property type="entry name" value="ALTERED INHERITANCE OF MITOCHONDRIA PROTEIN 9, MITOCHONDRIAL"/>
    <property type="match status" value="1"/>
</dbReference>
<keyword evidence="2" id="KW-1185">Reference proteome</keyword>
<reference evidence="1 2" key="1">
    <citation type="submission" date="2019-02" db="EMBL/GenBank/DDBJ databases">
        <title>Genome sequencing of the rare red list fungi Dentipellis fragilis.</title>
        <authorList>
            <person name="Buettner E."/>
            <person name="Kellner H."/>
        </authorList>
    </citation>
    <scope>NUCLEOTIDE SEQUENCE [LARGE SCALE GENOMIC DNA]</scope>
    <source>
        <strain evidence="1 2">DSM 105465</strain>
    </source>
</reference>
<dbReference type="OrthoDB" id="10003767at2759"/>
<organism evidence="1 2">
    <name type="scientific">Dentipellis fragilis</name>
    <dbReference type="NCBI Taxonomy" id="205917"/>
    <lineage>
        <taxon>Eukaryota</taxon>
        <taxon>Fungi</taxon>
        <taxon>Dikarya</taxon>
        <taxon>Basidiomycota</taxon>
        <taxon>Agaricomycotina</taxon>
        <taxon>Agaricomycetes</taxon>
        <taxon>Russulales</taxon>
        <taxon>Hericiaceae</taxon>
        <taxon>Dentipellis</taxon>
    </lineage>
</organism>
<proteinExistence type="predicted"/>
<dbReference type="PANTHER" id="PTHR36091:SF1">
    <property type="entry name" value="ALTERED INHERITANCE OF MITOCHONDRIA PROTEIN 9, MITOCHONDRIAL"/>
    <property type="match status" value="1"/>
</dbReference>
<dbReference type="Proteomes" id="UP000298327">
    <property type="component" value="Unassembled WGS sequence"/>
</dbReference>
<dbReference type="GO" id="GO:0005739">
    <property type="term" value="C:mitochondrion"/>
    <property type="evidence" value="ECO:0007669"/>
    <property type="project" value="TreeGrafter"/>
</dbReference>
<evidence type="ECO:0000313" key="2">
    <source>
        <dbReference type="Proteomes" id="UP000298327"/>
    </source>
</evidence>
<dbReference type="AlphaFoldDB" id="A0A4Y9YY41"/>
<evidence type="ECO:0000313" key="1">
    <source>
        <dbReference type="EMBL" id="TFY67192.1"/>
    </source>
</evidence>
<dbReference type="InterPro" id="IPR051035">
    <property type="entry name" value="Mito_inheritance_9"/>
</dbReference>
<dbReference type="EMBL" id="SEOQ01000197">
    <property type="protein sequence ID" value="TFY67192.1"/>
    <property type="molecule type" value="Genomic_DNA"/>
</dbReference>
<evidence type="ECO:0008006" key="3">
    <source>
        <dbReference type="Google" id="ProtNLM"/>
    </source>
</evidence>
<comment type="caution">
    <text evidence="1">The sequence shown here is derived from an EMBL/GenBank/DDBJ whole genome shotgun (WGS) entry which is preliminary data.</text>
</comment>
<protein>
    <recommendedName>
        <fullName evidence="3">Aminoglycoside phosphotransferase domain-containing protein</fullName>
    </recommendedName>
</protein>
<gene>
    <name evidence="1" type="ORF">EVG20_g4034</name>
</gene>